<feature type="region of interest" description="Disordered" evidence="1">
    <location>
        <begin position="165"/>
        <end position="208"/>
    </location>
</feature>
<feature type="compositionally biased region" description="Pro residues" evidence="1">
    <location>
        <begin position="165"/>
        <end position="174"/>
    </location>
</feature>
<feature type="transmembrane region" description="Helical" evidence="2">
    <location>
        <begin position="67"/>
        <end position="86"/>
    </location>
</feature>
<name>A0A7E5WDD9_TRINI</name>
<dbReference type="GeneID" id="113501729"/>
<dbReference type="OrthoDB" id="7491698at2759"/>
<evidence type="ECO:0000313" key="4">
    <source>
        <dbReference type="RefSeq" id="XP_026738733.1"/>
    </source>
</evidence>
<dbReference type="KEGG" id="tnl:113501729"/>
<accession>A0A7E5WDD9</accession>
<evidence type="ECO:0000256" key="2">
    <source>
        <dbReference type="SAM" id="Phobius"/>
    </source>
</evidence>
<keyword evidence="2" id="KW-1133">Transmembrane helix</keyword>
<dbReference type="InParanoid" id="A0A7E5WDD9"/>
<sequence length="208" mass="22754">MDPLKIVLQPIIIIAWFFFGPHNNDYSHRYIVSQTTGTGSESSKSSTNATSPDCPGLTHAILDMAETAGIIIFILWYLGIAFNYYMEWLPVKPREPPVEIQPVDTKPSKLSKWSKFTKFCKGSRGSKVICECPSIDDPIPEPNETIYEKIMNLVNYIKGRIPFMPPPPPPPPGAAAPAAPAAPGAPASGTQTEPPKPPHPKPPLAELR</sequence>
<dbReference type="AlphaFoldDB" id="A0A7E5WDD9"/>
<evidence type="ECO:0000256" key="1">
    <source>
        <dbReference type="SAM" id="MobiDB-lite"/>
    </source>
</evidence>
<organism evidence="3 4">
    <name type="scientific">Trichoplusia ni</name>
    <name type="common">Cabbage looper</name>
    <dbReference type="NCBI Taxonomy" id="7111"/>
    <lineage>
        <taxon>Eukaryota</taxon>
        <taxon>Metazoa</taxon>
        <taxon>Ecdysozoa</taxon>
        <taxon>Arthropoda</taxon>
        <taxon>Hexapoda</taxon>
        <taxon>Insecta</taxon>
        <taxon>Pterygota</taxon>
        <taxon>Neoptera</taxon>
        <taxon>Endopterygota</taxon>
        <taxon>Lepidoptera</taxon>
        <taxon>Glossata</taxon>
        <taxon>Ditrysia</taxon>
        <taxon>Noctuoidea</taxon>
        <taxon>Noctuidae</taxon>
        <taxon>Plusiinae</taxon>
        <taxon>Trichoplusia</taxon>
    </lineage>
</organism>
<keyword evidence="2" id="KW-0472">Membrane</keyword>
<evidence type="ECO:0000313" key="3">
    <source>
        <dbReference type="Proteomes" id="UP000322000"/>
    </source>
</evidence>
<feature type="compositionally biased region" description="Pro residues" evidence="1">
    <location>
        <begin position="194"/>
        <end position="208"/>
    </location>
</feature>
<keyword evidence="3" id="KW-1185">Reference proteome</keyword>
<feature type="compositionally biased region" description="Low complexity" evidence="1">
    <location>
        <begin position="175"/>
        <end position="187"/>
    </location>
</feature>
<reference evidence="4" key="1">
    <citation type="submission" date="2025-08" db="UniProtKB">
        <authorList>
            <consortium name="RefSeq"/>
        </authorList>
    </citation>
    <scope>IDENTIFICATION</scope>
</reference>
<gene>
    <name evidence="4" type="primary">LOC113501729</name>
</gene>
<keyword evidence="2" id="KW-0812">Transmembrane</keyword>
<protein>
    <submittedName>
        <fullName evidence="4">Ras-associated and pleckstrin homology domains-containing protein 1-like isoform X1</fullName>
    </submittedName>
</protein>
<dbReference type="Proteomes" id="UP000322000">
    <property type="component" value="Chromosome 16"/>
</dbReference>
<proteinExistence type="predicted"/>
<dbReference type="RefSeq" id="XP_026738733.1">
    <property type="nucleotide sequence ID" value="XM_026882932.1"/>
</dbReference>